<dbReference type="Proteomes" id="UP000320722">
    <property type="component" value="Chromosome"/>
</dbReference>
<accession>A0A5A8B2E7</accession>
<evidence type="ECO:0000313" key="2">
    <source>
        <dbReference type="Proteomes" id="UP000320722"/>
    </source>
</evidence>
<reference evidence="1 2" key="1">
    <citation type="submission" date="2019-02" db="EMBL/GenBank/DDBJ databases">
        <title>Deep-cultivation of Planctomycetes and their phenomic and genomic characterization uncovers novel biology.</title>
        <authorList>
            <person name="Wiegand S."/>
            <person name="Jogler M."/>
            <person name="Boedeker C."/>
            <person name="Pinto D."/>
            <person name="Vollmers J."/>
            <person name="Rivas-Marin E."/>
            <person name="Kohn T."/>
            <person name="Peeters S.H."/>
            <person name="Heuer A."/>
            <person name="Rast P."/>
            <person name="Oberbeckmann S."/>
            <person name="Bunk B."/>
            <person name="Jeske O."/>
            <person name="Meyerdierks A."/>
            <person name="Storesund J.E."/>
            <person name="Kallscheuer N."/>
            <person name="Luecker S."/>
            <person name="Lage O.M."/>
            <person name="Pohl T."/>
            <person name="Merkel B.J."/>
            <person name="Hornburger P."/>
            <person name="Mueller R.-W."/>
            <person name="Bruemmer F."/>
            <person name="Labrenz M."/>
            <person name="Spormann A.M."/>
            <person name="Op den Camp H."/>
            <person name="Overmann J."/>
            <person name="Amann R."/>
            <person name="Jetten M.S.M."/>
            <person name="Mascher T."/>
            <person name="Medema M.H."/>
            <person name="Devos D.P."/>
            <person name="Kaster A.-K."/>
            <person name="Ovreas L."/>
            <person name="Rohde M."/>
            <person name="Galperin M.Y."/>
            <person name="Jogler C."/>
        </authorList>
    </citation>
    <scope>NUCLEOTIDE SEQUENCE [LARGE SCALE GENOMIC DNA]</scope>
    <source>
        <strain evidence="1 2">V6</strain>
    </source>
</reference>
<gene>
    <name evidence="1" type="ORF">V6x_51610</name>
</gene>
<dbReference type="RefSeq" id="WP_145043722.1">
    <property type="nucleotide sequence ID" value="NZ_CP036347.1"/>
</dbReference>
<sequence>MMDDQSQNQKRRFQTRFFETDKADQILPFVLEALNTVGAGSACVVRGKSGDNDEESPAKGIQLTAPLEEALLIEHQIEQMSKLDYTVHFESKILYPPIIKLKSDLTPKILNTILKELEILPPDLSCQCMNESDNSIIIFISGPAIDIRKQDYQEKVLPNFFIFMSNLGSIEYPDRRQSLGT</sequence>
<accession>A0A517WJI8</accession>
<name>A0A517WJI8_9PLAN</name>
<proteinExistence type="predicted"/>
<organism evidence="1 2">
    <name type="scientific">Gimesia chilikensis</name>
    <dbReference type="NCBI Taxonomy" id="2605989"/>
    <lineage>
        <taxon>Bacteria</taxon>
        <taxon>Pseudomonadati</taxon>
        <taxon>Planctomycetota</taxon>
        <taxon>Planctomycetia</taxon>
        <taxon>Planctomycetales</taxon>
        <taxon>Planctomycetaceae</taxon>
        <taxon>Gimesia</taxon>
    </lineage>
</organism>
<evidence type="ECO:0000313" key="1">
    <source>
        <dbReference type="EMBL" id="QDU05424.1"/>
    </source>
</evidence>
<dbReference type="AlphaFoldDB" id="A0A517WJI8"/>
<protein>
    <submittedName>
        <fullName evidence="1">Uncharacterized protein</fullName>
    </submittedName>
</protein>
<dbReference type="EMBL" id="CP036347">
    <property type="protein sequence ID" value="QDU05424.1"/>
    <property type="molecule type" value="Genomic_DNA"/>
</dbReference>